<dbReference type="GO" id="GO:0032259">
    <property type="term" value="P:methylation"/>
    <property type="evidence" value="ECO:0007669"/>
    <property type="project" value="UniProtKB-KW"/>
</dbReference>
<keyword evidence="2" id="KW-0808">Transferase</keyword>
<dbReference type="GO" id="GO:0016279">
    <property type="term" value="F:protein-lysine N-methyltransferase activity"/>
    <property type="evidence" value="ECO:0007669"/>
    <property type="project" value="TreeGrafter"/>
</dbReference>
<reference evidence="6" key="1">
    <citation type="submission" date="2022-10" db="EMBL/GenBank/DDBJ databases">
        <authorList>
            <person name="Chen Y."/>
            <person name="Dougan E. K."/>
            <person name="Chan C."/>
            <person name="Rhodes N."/>
            <person name="Thang M."/>
        </authorList>
    </citation>
    <scope>NUCLEOTIDE SEQUENCE</scope>
</reference>
<dbReference type="Pfam" id="PF06325">
    <property type="entry name" value="PrmA"/>
    <property type="match status" value="1"/>
</dbReference>
<dbReference type="EMBL" id="CAMXCT010004535">
    <property type="protein sequence ID" value="CAI4009458.1"/>
    <property type="molecule type" value="Genomic_DNA"/>
</dbReference>
<comment type="caution">
    <text evidence="6">The sequence shown here is derived from an EMBL/GenBank/DDBJ whole genome shotgun (WGS) entry which is preliminary data.</text>
</comment>
<sequence length="410" mass="44685">MYAFLSSHALLAARHANMLCGDSGFDGRGLAFAKGLLQGEKIEKGKRLLHLQLYSGLSLPSLPSLRSLSQFAVPFAVALSRHRRGRRCPARCNQSESDEPGEFFEVELETEEPEATMEILFGMGAISSSFCEQAEKAPRFRVMAQFDQAIDLPRCAAILMSALDLPELPTVRSKGLGQGTWIDHFPLCDGFEVRLPCHSRDSRRKRTVVYLEGSTAFGAGDHPTTRAAAAFLKDNVCAGDRVLDYGTGSGVLAICAAMCNAERVLGLDIDPVSIASARRSLALNKTFDGFDLQDTVEFLKVPEDPDEALQFISSWAQDDYAGFDVIVANILYEPLLRLAHTLAAVAVPGSKLCLTGLRSGQTEPAEQIEQSAEHIRKLSKVYEELGFQNFCSNELSAGWCLLTAEKKSGA</sequence>
<dbReference type="PANTHER" id="PTHR43648">
    <property type="entry name" value="ELECTRON TRANSFER FLAVOPROTEIN BETA SUBUNIT LYSINE METHYLTRANSFERASE"/>
    <property type="match status" value="1"/>
</dbReference>
<dbReference type="EMBL" id="CAMXCT020004535">
    <property type="protein sequence ID" value="CAL1162833.1"/>
    <property type="molecule type" value="Genomic_DNA"/>
</dbReference>
<proteinExistence type="inferred from homology"/>
<dbReference type="InterPro" id="IPR029063">
    <property type="entry name" value="SAM-dependent_MTases_sf"/>
</dbReference>
<dbReference type="InterPro" id="IPR050078">
    <property type="entry name" value="Ribosomal_L11_MeTrfase_PrmA"/>
</dbReference>
<comment type="similarity">
    <text evidence="3">Belongs to the methyltransferase superfamily. ETFBKMT family.</text>
</comment>
<dbReference type="CDD" id="cd02440">
    <property type="entry name" value="AdoMet_MTases"/>
    <property type="match status" value="1"/>
</dbReference>
<protein>
    <recommendedName>
        <fullName evidence="5">ETFB lysine methyltransferase</fullName>
    </recommendedName>
    <alternativeName>
        <fullName evidence="4">Protein N-lysine methyltransferase METTL20</fullName>
    </alternativeName>
</protein>
<evidence type="ECO:0000313" key="7">
    <source>
        <dbReference type="EMBL" id="CAL1162833.1"/>
    </source>
</evidence>
<dbReference type="PANTHER" id="PTHR43648:SF1">
    <property type="entry name" value="ELECTRON TRANSFER FLAVOPROTEIN BETA SUBUNIT LYSINE METHYLTRANSFERASE"/>
    <property type="match status" value="1"/>
</dbReference>
<dbReference type="Gene3D" id="3.40.50.150">
    <property type="entry name" value="Vaccinia Virus protein VP39"/>
    <property type="match status" value="1"/>
</dbReference>
<evidence type="ECO:0000313" key="8">
    <source>
        <dbReference type="EMBL" id="CAL4796770.1"/>
    </source>
</evidence>
<evidence type="ECO:0000256" key="4">
    <source>
        <dbReference type="ARBA" id="ARBA00041867"/>
    </source>
</evidence>
<reference evidence="7" key="2">
    <citation type="submission" date="2024-04" db="EMBL/GenBank/DDBJ databases">
        <authorList>
            <person name="Chen Y."/>
            <person name="Shah S."/>
            <person name="Dougan E. K."/>
            <person name="Thang M."/>
            <person name="Chan C."/>
        </authorList>
    </citation>
    <scope>NUCLEOTIDE SEQUENCE [LARGE SCALE GENOMIC DNA]</scope>
</reference>
<keyword evidence="9" id="KW-1185">Reference proteome</keyword>
<dbReference type="Proteomes" id="UP001152797">
    <property type="component" value="Unassembled WGS sequence"/>
</dbReference>
<evidence type="ECO:0000256" key="2">
    <source>
        <dbReference type="ARBA" id="ARBA00022679"/>
    </source>
</evidence>
<accession>A0A9P1DG37</accession>
<evidence type="ECO:0000313" key="9">
    <source>
        <dbReference type="Proteomes" id="UP001152797"/>
    </source>
</evidence>
<keyword evidence="1 8" id="KW-0489">Methyltransferase</keyword>
<name>A0A9P1DG37_9DINO</name>
<gene>
    <name evidence="6" type="ORF">C1SCF055_LOCUS34816</name>
</gene>
<evidence type="ECO:0000256" key="3">
    <source>
        <dbReference type="ARBA" id="ARBA00037932"/>
    </source>
</evidence>
<evidence type="ECO:0000313" key="6">
    <source>
        <dbReference type="EMBL" id="CAI4009458.1"/>
    </source>
</evidence>
<keyword evidence="8" id="KW-0687">Ribonucleoprotein</keyword>
<dbReference type="GO" id="GO:0005840">
    <property type="term" value="C:ribosome"/>
    <property type="evidence" value="ECO:0007669"/>
    <property type="project" value="UniProtKB-KW"/>
</dbReference>
<evidence type="ECO:0000256" key="5">
    <source>
        <dbReference type="ARBA" id="ARBA00042266"/>
    </source>
</evidence>
<evidence type="ECO:0000256" key="1">
    <source>
        <dbReference type="ARBA" id="ARBA00022603"/>
    </source>
</evidence>
<dbReference type="SUPFAM" id="SSF53335">
    <property type="entry name" value="S-adenosyl-L-methionine-dependent methyltransferases"/>
    <property type="match status" value="1"/>
</dbReference>
<keyword evidence="8" id="KW-0689">Ribosomal protein</keyword>
<dbReference type="AlphaFoldDB" id="A0A9P1DG37"/>
<dbReference type="OrthoDB" id="419617at2759"/>
<dbReference type="EMBL" id="CAMXCT030004535">
    <property type="protein sequence ID" value="CAL4796770.1"/>
    <property type="molecule type" value="Genomic_DNA"/>
</dbReference>
<organism evidence="6">
    <name type="scientific">Cladocopium goreaui</name>
    <dbReference type="NCBI Taxonomy" id="2562237"/>
    <lineage>
        <taxon>Eukaryota</taxon>
        <taxon>Sar</taxon>
        <taxon>Alveolata</taxon>
        <taxon>Dinophyceae</taxon>
        <taxon>Suessiales</taxon>
        <taxon>Symbiodiniaceae</taxon>
        <taxon>Cladocopium</taxon>
    </lineage>
</organism>